<dbReference type="GO" id="GO:0016020">
    <property type="term" value="C:membrane"/>
    <property type="evidence" value="ECO:0007669"/>
    <property type="project" value="UniProtKB-SubCell"/>
</dbReference>
<dbReference type="GO" id="GO:0008374">
    <property type="term" value="F:O-acyltransferase activity"/>
    <property type="evidence" value="ECO:0007669"/>
    <property type="project" value="InterPro"/>
</dbReference>
<evidence type="ECO:0000259" key="12">
    <source>
        <dbReference type="Pfam" id="PF13813"/>
    </source>
</evidence>
<evidence type="ECO:0000256" key="2">
    <source>
        <dbReference type="ARBA" id="ARBA00007282"/>
    </source>
</evidence>
<dbReference type="PANTHER" id="PTHR31595">
    <property type="entry name" value="LONG-CHAIN-ALCOHOL O-FATTY-ACYLTRANSFERASE 3-RELATED"/>
    <property type="match status" value="1"/>
</dbReference>
<feature type="domain" description="Wax synthase" evidence="12">
    <location>
        <begin position="189"/>
        <end position="275"/>
    </location>
</feature>
<keyword evidence="5 10" id="KW-1133">Transmembrane helix</keyword>
<keyword evidence="8" id="KW-0012">Acyltransferase</keyword>
<evidence type="ECO:0008006" key="15">
    <source>
        <dbReference type="Google" id="ProtNLM"/>
    </source>
</evidence>
<dbReference type="Pfam" id="PF13813">
    <property type="entry name" value="MBOAT_2"/>
    <property type="match status" value="1"/>
</dbReference>
<feature type="transmembrane region" description="Helical" evidence="10">
    <location>
        <begin position="240"/>
        <end position="260"/>
    </location>
</feature>
<dbReference type="Pfam" id="PF04195">
    <property type="entry name" value="Transposase_28"/>
    <property type="match status" value="1"/>
</dbReference>
<accession>A0AAD8JP58</accession>
<evidence type="ECO:0000256" key="9">
    <source>
        <dbReference type="SAM" id="Coils"/>
    </source>
</evidence>
<evidence type="ECO:0000256" key="7">
    <source>
        <dbReference type="ARBA" id="ARBA00023136"/>
    </source>
</evidence>
<keyword evidence="9" id="KW-0175">Coiled coil</keyword>
<proteinExistence type="inferred from homology"/>
<keyword evidence="4 10" id="KW-0812">Transmembrane</keyword>
<dbReference type="EMBL" id="JAUHHV010000011">
    <property type="protein sequence ID" value="KAK1406978.1"/>
    <property type="molecule type" value="Genomic_DNA"/>
</dbReference>
<dbReference type="InterPro" id="IPR032805">
    <property type="entry name" value="Wax_synthase_dom"/>
</dbReference>
<keyword evidence="7 10" id="KW-0472">Membrane</keyword>
<feature type="transmembrane region" description="Helical" evidence="10">
    <location>
        <begin position="61"/>
        <end position="81"/>
    </location>
</feature>
<dbReference type="InterPro" id="IPR044851">
    <property type="entry name" value="Wax_synthase"/>
</dbReference>
<evidence type="ECO:0000256" key="6">
    <source>
        <dbReference type="ARBA" id="ARBA00023098"/>
    </source>
</evidence>
<evidence type="ECO:0000256" key="4">
    <source>
        <dbReference type="ARBA" id="ARBA00022692"/>
    </source>
</evidence>
<keyword evidence="6" id="KW-0443">Lipid metabolism</keyword>
<sequence length="1102" mass="123479">MEDNEELKTFINIWFIAICCICYCYFIPARISNGVTRLLSLLPVIIIFSILPLPISTVHLAFPTFFFLVWLGNFKLLLFAFNRGPLSSPPRLPIVTFICIALLPINPKQDNNNNIVTYSTPLSLPKPIVLACKAVILTTVVDVYRFKDNLHWTIIIMLYFTHTYISVELGFEFIALLVQFFHKFEFEMEPHFNEPYMATSLQDFWGRRWNLMASNILRASVYDPVRTMLAPSLGKFRGQLAAIFVTFVVSGVMHELMYLYLMRVPPTWEVSWFFVLQGVCTAVEVAVKNVVNNRKPGLISVASKILEAINVIGCVDTWLADISPDSSFSSPTVFWFFIYLLFLSSFLFLLPSSSFSPIFFTGEFSLYICLDFSVAPLYFSSMADRHNLAVIRSSLSSGSMLSFCNYYGLMDLHPVLPGPDDSAIPPPGMVTIYQDHFDFACCRYPLSPFLIELLLYYGIHFYQVNPLGLCRPTHFEIACRGLGGVPTVSLFRCFYRLDKSGDWFTFSKRRKPNPFCALDIPDSRKGWKKKFFYVSEDFAALPRGSLGMTVKDPVPAEGSYDAHLFDLLKGNPTPIVVYPEPLLVLAGLSTIRESPRTRPAVFKDGVEMDLFSMLEEDSSKFDWLELPIDVDGNPSVPIFPRQVGAPSDLPQDPVVGDNPPMALEGVGASTFPIPPVHSPINQGSAGHFSYSAGKRPASEEAGPLPSKVRRLNVRFGGSRASGAEASAIKAVPFQSIPVDSDDLSPHDSFDLDNVGFSGTNVITSPGEKPVDSSVNPGTDRGPILAQDPEPFVPSWRLMKGSTFDEPVAVDEFLLRSRPPGERNRLRQMPGSELCEGFGYNLVQNFSHGVEVYRRLRWLEERYVKVLEERDQLQGHLDDRVSSKVAPLEKDLESSRQAVGLMEERLKSQEVRHSDEITAHQVELDSHRVLLERAEEHARELERKVAEAEARATLLIREKEDHVRAVEGYEARLKALADNEKKNEERVSSLKSEKQWFLVEGFRSLYSAILRSPGFISLVGNVNMAAMAVGFNKGLVAGAAYAKKDVPIESHPEYDPDARQALKDRAETLQTSEHQLISQLAGCSEKTVEEISGLIARFNASSS</sequence>
<gene>
    <name evidence="13" type="ORF">QVD17_38588</name>
</gene>
<feature type="transmembrane region" description="Helical" evidence="10">
    <location>
        <begin position="152"/>
        <end position="178"/>
    </location>
</feature>
<feature type="transmembrane region" description="Helical" evidence="10">
    <location>
        <begin position="38"/>
        <end position="55"/>
    </location>
</feature>
<evidence type="ECO:0000313" key="13">
    <source>
        <dbReference type="EMBL" id="KAK1406978.1"/>
    </source>
</evidence>
<evidence type="ECO:0000256" key="10">
    <source>
        <dbReference type="SAM" id="Phobius"/>
    </source>
</evidence>
<dbReference type="GO" id="GO:0006629">
    <property type="term" value="P:lipid metabolic process"/>
    <property type="evidence" value="ECO:0007669"/>
    <property type="project" value="UniProtKB-KW"/>
</dbReference>
<feature type="transmembrane region" description="Helical" evidence="10">
    <location>
        <begin position="12"/>
        <end position="31"/>
    </location>
</feature>
<feature type="coiled-coil region" evidence="9">
    <location>
        <begin position="923"/>
        <end position="992"/>
    </location>
</feature>
<dbReference type="InterPro" id="IPR007321">
    <property type="entry name" value="Transposase_28"/>
</dbReference>
<evidence type="ECO:0000256" key="3">
    <source>
        <dbReference type="ARBA" id="ARBA00022679"/>
    </source>
</evidence>
<evidence type="ECO:0000256" key="1">
    <source>
        <dbReference type="ARBA" id="ARBA00004141"/>
    </source>
</evidence>
<evidence type="ECO:0000313" key="14">
    <source>
        <dbReference type="Proteomes" id="UP001229421"/>
    </source>
</evidence>
<keyword evidence="3" id="KW-0808">Transferase</keyword>
<feature type="domain" description="Transposase (putative) gypsy type" evidence="11">
    <location>
        <begin position="440"/>
        <end position="497"/>
    </location>
</feature>
<evidence type="ECO:0000256" key="5">
    <source>
        <dbReference type="ARBA" id="ARBA00022989"/>
    </source>
</evidence>
<protein>
    <recommendedName>
        <fullName evidence="15">Wax synthase domain-containing protein</fullName>
    </recommendedName>
</protein>
<keyword evidence="14" id="KW-1185">Reference proteome</keyword>
<comment type="subcellular location">
    <subcellularLocation>
        <location evidence="1">Membrane</location>
        <topology evidence="1">Multi-pass membrane protein</topology>
    </subcellularLocation>
</comment>
<comment type="caution">
    <text evidence="13">The sequence shown here is derived from an EMBL/GenBank/DDBJ whole genome shotgun (WGS) entry which is preliminary data.</text>
</comment>
<organism evidence="13 14">
    <name type="scientific">Tagetes erecta</name>
    <name type="common">African marigold</name>
    <dbReference type="NCBI Taxonomy" id="13708"/>
    <lineage>
        <taxon>Eukaryota</taxon>
        <taxon>Viridiplantae</taxon>
        <taxon>Streptophyta</taxon>
        <taxon>Embryophyta</taxon>
        <taxon>Tracheophyta</taxon>
        <taxon>Spermatophyta</taxon>
        <taxon>Magnoliopsida</taxon>
        <taxon>eudicotyledons</taxon>
        <taxon>Gunneridae</taxon>
        <taxon>Pentapetalae</taxon>
        <taxon>asterids</taxon>
        <taxon>campanulids</taxon>
        <taxon>Asterales</taxon>
        <taxon>Asteraceae</taxon>
        <taxon>Asteroideae</taxon>
        <taxon>Heliantheae alliance</taxon>
        <taxon>Tageteae</taxon>
        <taxon>Tagetes</taxon>
    </lineage>
</organism>
<name>A0AAD8JP58_TARER</name>
<dbReference type="PANTHER" id="PTHR31595:SF70">
    <property type="entry name" value="LONG-CHAIN-ALCOHOL O-FATTY-ACYLTRANSFERASE 3-RELATED"/>
    <property type="match status" value="1"/>
</dbReference>
<comment type="similarity">
    <text evidence="2">Belongs to the wax synthase family.</text>
</comment>
<reference evidence="13" key="1">
    <citation type="journal article" date="2023" name="bioRxiv">
        <title>Improved chromosome-level genome assembly for marigold (Tagetes erecta).</title>
        <authorList>
            <person name="Jiang F."/>
            <person name="Yuan L."/>
            <person name="Wang S."/>
            <person name="Wang H."/>
            <person name="Xu D."/>
            <person name="Wang A."/>
            <person name="Fan W."/>
        </authorList>
    </citation>
    <scope>NUCLEOTIDE SEQUENCE</scope>
    <source>
        <strain evidence="13">WSJ</strain>
        <tissue evidence="13">Leaf</tissue>
    </source>
</reference>
<evidence type="ECO:0000259" key="11">
    <source>
        <dbReference type="Pfam" id="PF04195"/>
    </source>
</evidence>
<dbReference type="Proteomes" id="UP001229421">
    <property type="component" value="Unassembled WGS sequence"/>
</dbReference>
<feature type="transmembrane region" description="Helical" evidence="10">
    <location>
        <begin position="332"/>
        <end position="351"/>
    </location>
</feature>
<evidence type="ECO:0000256" key="8">
    <source>
        <dbReference type="ARBA" id="ARBA00023315"/>
    </source>
</evidence>
<dbReference type="AlphaFoldDB" id="A0AAD8JP58"/>